<dbReference type="Proteomes" id="UP000650833">
    <property type="component" value="Unassembled WGS sequence"/>
</dbReference>
<feature type="domain" description="LIM zinc-binding" evidence="7">
    <location>
        <begin position="328"/>
        <end position="388"/>
    </location>
</feature>
<comment type="caution">
    <text evidence="8">The sequence shown here is derived from an EMBL/GenBank/DDBJ whole genome shotgun (WGS) entry which is preliminary data.</text>
</comment>
<organism evidence="8 9">
    <name type="scientific">Mucor plumbeus</name>
    <dbReference type="NCBI Taxonomy" id="97098"/>
    <lineage>
        <taxon>Eukaryota</taxon>
        <taxon>Fungi</taxon>
        <taxon>Fungi incertae sedis</taxon>
        <taxon>Mucoromycota</taxon>
        <taxon>Mucoromycotina</taxon>
        <taxon>Mucoromycetes</taxon>
        <taxon>Mucorales</taxon>
        <taxon>Mucorineae</taxon>
        <taxon>Mucoraceae</taxon>
        <taxon>Mucor</taxon>
    </lineage>
</organism>
<accession>A0A8H7QKV3</accession>
<feature type="region of interest" description="Disordered" evidence="6">
    <location>
        <begin position="199"/>
        <end position="218"/>
    </location>
</feature>
<dbReference type="PROSITE" id="PS50023">
    <property type="entry name" value="LIM_DOMAIN_2"/>
    <property type="match status" value="3"/>
</dbReference>
<evidence type="ECO:0000313" key="8">
    <source>
        <dbReference type="EMBL" id="KAG2194478.1"/>
    </source>
</evidence>
<keyword evidence="1 5" id="KW-0479">Metal-binding</keyword>
<proteinExistence type="predicted"/>
<feature type="compositionally biased region" description="Pro residues" evidence="6">
    <location>
        <begin position="199"/>
        <end position="210"/>
    </location>
</feature>
<evidence type="ECO:0000256" key="1">
    <source>
        <dbReference type="ARBA" id="ARBA00022723"/>
    </source>
</evidence>
<sequence>MGFCQRCGDITTGKCSKCGGRSVQSTISSLVSEGGVSVVDRWQSQYAGTILSHEEIVPKSPTAKRIPVTQSAFYDPISKLCTCCSKMLDYRHVILEENLSYCKECHLKLFSKGVCPTCHRLVSNNQSYIEYSKKFWHTDCFVCFKCRKQLDSNPLVDLQNRPCCESCFMSQAGNGRRGRNSCSSIDKSIRTRLEDLKLIPPPLSRTPSPPKYEDEEEPKEISNMANKHHRLTSMFIPPPTCSQSTPLINASPSISTPKKSSLSQRPCHHCHEPLGDASRKKIKIAIGPPQQYAWFHKSCFLCSRCHLPFKDGECATDGHSFYHSHCDRYCYSCDKPIKQDSFKFNNKAYHFDCFKCHANGCKINLGDPVFEINDKPFCHACHAFTLMPKRKLHKLGGSKTCPKCQCSVSIMDDIPGPLATRWHKKCLSCIKCHKQLDSAAKMRQDEHGFSFVFCTSCIK</sequence>
<evidence type="ECO:0000256" key="5">
    <source>
        <dbReference type="PROSITE-ProRule" id="PRU00125"/>
    </source>
</evidence>
<keyword evidence="2" id="KW-0677">Repeat</keyword>
<dbReference type="PANTHER" id="PTHR24205">
    <property type="entry name" value="FOUR AND A HALF LIM DOMAINS PROTEIN"/>
    <property type="match status" value="1"/>
</dbReference>
<dbReference type="GO" id="GO:0005634">
    <property type="term" value="C:nucleus"/>
    <property type="evidence" value="ECO:0007669"/>
    <property type="project" value="TreeGrafter"/>
</dbReference>
<keyword evidence="9" id="KW-1185">Reference proteome</keyword>
<evidence type="ECO:0000256" key="4">
    <source>
        <dbReference type="ARBA" id="ARBA00023038"/>
    </source>
</evidence>
<dbReference type="InterPro" id="IPR001781">
    <property type="entry name" value="Znf_LIM"/>
</dbReference>
<dbReference type="Gene3D" id="2.10.110.10">
    <property type="entry name" value="Cysteine Rich Protein"/>
    <property type="match status" value="4"/>
</dbReference>
<dbReference type="Pfam" id="PF00412">
    <property type="entry name" value="LIM"/>
    <property type="match status" value="2"/>
</dbReference>
<dbReference type="SMART" id="SM00132">
    <property type="entry name" value="LIM"/>
    <property type="match status" value="4"/>
</dbReference>
<name>A0A8H7QKV3_9FUNG</name>
<gene>
    <name evidence="8" type="ORF">INT46_009383</name>
</gene>
<dbReference type="SUPFAM" id="SSF57716">
    <property type="entry name" value="Glucocorticoid receptor-like (DNA-binding domain)"/>
    <property type="match status" value="1"/>
</dbReference>
<keyword evidence="3 5" id="KW-0862">Zinc</keyword>
<dbReference type="PROSITE" id="PS00478">
    <property type="entry name" value="LIM_DOMAIN_1"/>
    <property type="match status" value="2"/>
</dbReference>
<evidence type="ECO:0000256" key="2">
    <source>
        <dbReference type="ARBA" id="ARBA00022737"/>
    </source>
</evidence>
<evidence type="ECO:0000259" key="7">
    <source>
        <dbReference type="PROSITE" id="PS50023"/>
    </source>
</evidence>
<dbReference type="GO" id="GO:0003712">
    <property type="term" value="F:transcription coregulator activity"/>
    <property type="evidence" value="ECO:0007669"/>
    <property type="project" value="TreeGrafter"/>
</dbReference>
<protein>
    <recommendedName>
        <fullName evidence="7">LIM zinc-binding domain-containing protein</fullName>
    </recommendedName>
</protein>
<dbReference type="GO" id="GO:0046872">
    <property type="term" value="F:metal ion binding"/>
    <property type="evidence" value="ECO:0007669"/>
    <property type="project" value="UniProtKB-KW"/>
</dbReference>
<dbReference type="EMBL" id="JAEPRC010000584">
    <property type="protein sequence ID" value="KAG2194478.1"/>
    <property type="molecule type" value="Genomic_DNA"/>
</dbReference>
<dbReference type="PANTHER" id="PTHR24205:SF16">
    <property type="entry name" value="GH01042P-RELATED"/>
    <property type="match status" value="1"/>
</dbReference>
<evidence type="ECO:0000313" key="9">
    <source>
        <dbReference type="Proteomes" id="UP000650833"/>
    </source>
</evidence>
<keyword evidence="4 5" id="KW-0440">LIM domain</keyword>
<dbReference type="CDD" id="cd08368">
    <property type="entry name" value="LIM"/>
    <property type="match status" value="1"/>
</dbReference>
<reference evidence="8" key="1">
    <citation type="submission" date="2020-12" db="EMBL/GenBank/DDBJ databases">
        <title>Metabolic potential, ecology and presence of endohyphal bacteria is reflected in genomic diversity of Mucoromycotina.</title>
        <authorList>
            <person name="Muszewska A."/>
            <person name="Okrasinska A."/>
            <person name="Steczkiewicz K."/>
            <person name="Drgas O."/>
            <person name="Orlowska M."/>
            <person name="Perlinska-Lenart U."/>
            <person name="Aleksandrzak-Piekarczyk T."/>
            <person name="Szatraj K."/>
            <person name="Zielenkiewicz U."/>
            <person name="Pilsyk S."/>
            <person name="Malc E."/>
            <person name="Mieczkowski P."/>
            <person name="Kruszewska J.S."/>
            <person name="Biernat P."/>
            <person name="Pawlowska J."/>
        </authorList>
    </citation>
    <scope>NUCLEOTIDE SEQUENCE</scope>
    <source>
        <strain evidence="8">CBS 226.32</strain>
    </source>
</reference>
<evidence type="ECO:0000256" key="6">
    <source>
        <dbReference type="SAM" id="MobiDB-lite"/>
    </source>
</evidence>
<feature type="domain" description="LIM zinc-binding" evidence="7">
    <location>
        <begin position="399"/>
        <end position="459"/>
    </location>
</feature>
<dbReference type="AlphaFoldDB" id="A0A8H7QKV3"/>
<feature type="domain" description="LIM zinc-binding" evidence="7">
    <location>
        <begin position="113"/>
        <end position="174"/>
    </location>
</feature>
<evidence type="ECO:0000256" key="3">
    <source>
        <dbReference type="ARBA" id="ARBA00022833"/>
    </source>
</evidence>
<dbReference type="OrthoDB" id="1112565at2759"/>